<dbReference type="EMBL" id="CP113836">
    <property type="protein sequence ID" value="WAL69961.1"/>
    <property type="molecule type" value="Genomic_DNA"/>
</dbReference>
<keyword evidence="4" id="KW-1185">Reference proteome</keyword>
<dbReference type="SUPFAM" id="SSF56349">
    <property type="entry name" value="DNA breaking-rejoining enzymes"/>
    <property type="match status" value="1"/>
</dbReference>
<dbReference type="Pfam" id="PF00589">
    <property type="entry name" value="Phage_integrase"/>
    <property type="match status" value="1"/>
</dbReference>
<name>A0ABY7BGF6_9PSEU</name>
<keyword evidence="1" id="KW-0233">DNA recombination</keyword>
<reference evidence="3" key="1">
    <citation type="submission" date="2022-11" db="EMBL/GenBank/DDBJ databases">
        <authorList>
            <person name="Mo P."/>
        </authorList>
    </citation>
    <scope>NUCLEOTIDE SEQUENCE</scope>
    <source>
        <strain evidence="3">HUAS 11-8</strain>
    </source>
</reference>
<dbReference type="InterPro" id="IPR013762">
    <property type="entry name" value="Integrase-like_cat_sf"/>
</dbReference>
<dbReference type="InterPro" id="IPR011010">
    <property type="entry name" value="DNA_brk_join_enz"/>
</dbReference>
<dbReference type="Gene3D" id="1.10.443.10">
    <property type="entry name" value="Intergrase catalytic core"/>
    <property type="match status" value="1"/>
</dbReference>
<proteinExistence type="predicted"/>
<sequence length="105" mass="11917">MPLADWLVDMLVDRRVRVAADQGVKPEELTGWVFPNSKGGLRETSNLRRDWRAFRERRGIGDWFTPRTFRRTVATLVTDALPAREASDMLGHSRVSADDGHLRGA</sequence>
<evidence type="ECO:0000256" key="1">
    <source>
        <dbReference type="ARBA" id="ARBA00023172"/>
    </source>
</evidence>
<evidence type="ECO:0000313" key="3">
    <source>
        <dbReference type="EMBL" id="WAL69961.1"/>
    </source>
</evidence>
<accession>A0ABY7BGF6</accession>
<organism evidence="3 4">
    <name type="scientific">Amycolatopsis cynarae</name>
    <dbReference type="NCBI Taxonomy" id="2995223"/>
    <lineage>
        <taxon>Bacteria</taxon>
        <taxon>Bacillati</taxon>
        <taxon>Actinomycetota</taxon>
        <taxon>Actinomycetes</taxon>
        <taxon>Pseudonocardiales</taxon>
        <taxon>Pseudonocardiaceae</taxon>
        <taxon>Amycolatopsis</taxon>
    </lineage>
</organism>
<dbReference type="Proteomes" id="UP001163203">
    <property type="component" value="Chromosome"/>
</dbReference>
<feature type="domain" description="Tyr recombinase" evidence="2">
    <location>
        <begin position="19"/>
        <end position="96"/>
    </location>
</feature>
<evidence type="ECO:0000259" key="2">
    <source>
        <dbReference type="Pfam" id="PF00589"/>
    </source>
</evidence>
<protein>
    <submittedName>
        <fullName evidence="3">Tyrosine-type recombinase/integrase</fullName>
    </submittedName>
</protein>
<evidence type="ECO:0000313" key="4">
    <source>
        <dbReference type="Proteomes" id="UP001163203"/>
    </source>
</evidence>
<gene>
    <name evidence="3" type="ORF">ORV05_34480</name>
</gene>
<dbReference type="InterPro" id="IPR002104">
    <property type="entry name" value="Integrase_catalytic"/>
</dbReference>